<accession>A0A1G7G3G5</accession>
<dbReference type="PANTHER" id="PTHR37489">
    <property type="entry name" value="DUF3500 DOMAIN-CONTAINING PROTEIN"/>
    <property type="match status" value="1"/>
</dbReference>
<evidence type="ECO:0000313" key="2">
    <source>
        <dbReference type="EMBL" id="SDE82637.1"/>
    </source>
</evidence>
<evidence type="ECO:0000256" key="1">
    <source>
        <dbReference type="SAM" id="MobiDB-lite"/>
    </source>
</evidence>
<feature type="compositionally biased region" description="Gly residues" evidence="1">
    <location>
        <begin position="107"/>
        <end position="150"/>
    </location>
</feature>
<evidence type="ECO:0008006" key="4">
    <source>
        <dbReference type="Google" id="ProtNLM"/>
    </source>
</evidence>
<sequence>MFTGLSLIHVRTLCSRRMMRRLIVLGSAVALTFAPLYLGTIRVQGKTIEKPSADGQTVAVVKATSDFLVSLSADQRQKVQFAFTPQPLGSKAPFHRTADGGVAPGAPAGGQQGTAGGPGRGPGGGPGGPGRGPGGPGGGPGGGVGMGPPGGFIGEQYGQAVWSNYPVSDVLRPGLRLGTLTAPQRAAAMHLLQTVLSPMGYQKVLDVMGSDQALTDAGTNFASGEAVYTIGIFGEPSVTKPWMLEFGGHHLGLNIVIAGAGGTMTPTLTGAQPSVYKRGDKVVRVLAQENDTAFVLLDTLTATQKKQAILNYEVNDLVLGPGMAGKQIQPEGLKASELNAQQRVLLLHVIAQWAGIVNDAYAKVRMAEIEADLNETYFAWSGPTTHEVGKNGSSYYRIQGPRLVIEFSPQGVGGDPTMHVHTIYRDPTNDYGVKLTGAK</sequence>
<dbReference type="InterPro" id="IPR021889">
    <property type="entry name" value="DUF3500"/>
</dbReference>
<keyword evidence="3" id="KW-1185">Reference proteome</keyword>
<evidence type="ECO:0000313" key="3">
    <source>
        <dbReference type="Proteomes" id="UP000182427"/>
    </source>
</evidence>
<proteinExistence type="predicted"/>
<feature type="region of interest" description="Disordered" evidence="1">
    <location>
        <begin position="84"/>
        <end position="150"/>
    </location>
</feature>
<reference evidence="2 3" key="1">
    <citation type="submission" date="2016-10" db="EMBL/GenBank/DDBJ databases">
        <authorList>
            <person name="de Groot N.N."/>
        </authorList>
    </citation>
    <scope>NUCLEOTIDE SEQUENCE [LARGE SCALE GENOMIC DNA]</scope>
    <source>
        <strain evidence="2 3">GAS232</strain>
    </source>
</reference>
<dbReference type="Proteomes" id="UP000182427">
    <property type="component" value="Chromosome I"/>
</dbReference>
<gene>
    <name evidence="2" type="ORF">SAMN05444167_0541</name>
</gene>
<name>A0A1G7G3G5_9BACT</name>
<dbReference type="PANTHER" id="PTHR37489:SF1">
    <property type="entry name" value="DUF3500 DOMAIN-CONTAINING PROTEIN"/>
    <property type="match status" value="1"/>
</dbReference>
<dbReference type="EMBL" id="LT629690">
    <property type="protein sequence ID" value="SDE82637.1"/>
    <property type="molecule type" value="Genomic_DNA"/>
</dbReference>
<dbReference type="AlphaFoldDB" id="A0A1G7G3G5"/>
<dbReference type="Pfam" id="PF12006">
    <property type="entry name" value="DUF3500"/>
    <property type="match status" value="1"/>
</dbReference>
<protein>
    <recommendedName>
        <fullName evidence="4">DUF3500 domain-containing protein</fullName>
    </recommendedName>
</protein>
<organism evidence="2 3">
    <name type="scientific">Terriglobus roseus</name>
    <dbReference type="NCBI Taxonomy" id="392734"/>
    <lineage>
        <taxon>Bacteria</taxon>
        <taxon>Pseudomonadati</taxon>
        <taxon>Acidobacteriota</taxon>
        <taxon>Terriglobia</taxon>
        <taxon>Terriglobales</taxon>
        <taxon>Acidobacteriaceae</taxon>
        <taxon>Terriglobus</taxon>
    </lineage>
</organism>